<dbReference type="Gene3D" id="1.10.101.10">
    <property type="entry name" value="PGBD-like superfamily/PGBD"/>
    <property type="match status" value="1"/>
</dbReference>
<dbReference type="Proteomes" id="UP000178650">
    <property type="component" value="Unassembled WGS sequence"/>
</dbReference>
<evidence type="ECO:0000313" key="5">
    <source>
        <dbReference type="Proteomes" id="UP000178650"/>
    </source>
</evidence>
<dbReference type="InterPro" id="IPR036366">
    <property type="entry name" value="PGBDSf"/>
</dbReference>
<sequence length="668" mass="68058">MSIKRTIITTVVALALVATVAPAAVQADQLSDLMAQIQALQAQLQALQGGATPVPTGIVACSGVTFTRNLTVGSTGQDVKCLQVLLNTNGYTLAATGAGSPGMETSYFGPATLGAVKAFQVAKGWTPANQVGPLTRVALNALISGTPTTGLPAGCTSTSGYSPTTGVSCATGATTPGTTTPGAVGFISVATLAASPADNANITATSNVPVYGINVKAINSDMDVNSAKIVLYTTKSSAVEHPATSMTNLYAYDGSTLLGTFPINTSTVIKESSTYYMILSGFHFLVPANTTKALTFSADFVSGLETDRILEIAMYDTTAIGATDGSGVNRTSGLTPTLTSGNPAANQRTHTINYDVVGTSTVVASIAGSTPKASSVNVNHTDGVSDVPMAVFNFKSTTGASQITDLVITAQGSDVGVEQISAVKLYDGSTLLGSITLSSAVSGATATFSDLTIDVAKDATKVLTAKADIESDVLSDGSEYIKLVIANPSTDVTFNKPNLAAAHPTATSAVAGNFMYLYDNVVATWSLVSATSSYTYNATTPSSSYTSGKITLKVHSDGGDTTEPVAADITVTAYVDGVANGAAVSKTITLTPDNTSDLIASGEDTEVVIDVSEPRGVTASSGSYSGTGFVDFRVTNLAWVTTDGTYTSTETAQTWGLDTFKTPAVNAQ</sequence>
<gene>
    <name evidence="4" type="ORF">A2358_01335</name>
</gene>
<feature type="signal peptide" evidence="2">
    <location>
        <begin position="1"/>
        <end position="23"/>
    </location>
</feature>
<reference evidence="4 5" key="1">
    <citation type="journal article" date="2016" name="Nat. Commun.">
        <title>Thousands of microbial genomes shed light on interconnected biogeochemical processes in an aquifer system.</title>
        <authorList>
            <person name="Anantharaman K."/>
            <person name="Brown C.T."/>
            <person name="Hug L.A."/>
            <person name="Sharon I."/>
            <person name="Castelle C.J."/>
            <person name="Probst A.J."/>
            <person name="Thomas B.C."/>
            <person name="Singh A."/>
            <person name="Wilkins M.J."/>
            <person name="Karaoz U."/>
            <person name="Brodie E.L."/>
            <person name="Williams K.H."/>
            <person name="Hubbard S.S."/>
            <person name="Banfield J.F."/>
        </authorList>
    </citation>
    <scope>NUCLEOTIDE SEQUENCE [LARGE SCALE GENOMIC DNA]</scope>
</reference>
<evidence type="ECO:0000256" key="2">
    <source>
        <dbReference type="SAM" id="SignalP"/>
    </source>
</evidence>
<keyword evidence="1" id="KW-0175">Coiled coil</keyword>
<dbReference type="SUPFAM" id="SSF47090">
    <property type="entry name" value="PGBD-like"/>
    <property type="match status" value="1"/>
</dbReference>
<feature type="chain" id="PRO_5009583293" description="Peptidoglycan binding-like domain-containing protein" evidence="2">
    <location>
        <begin position="24"/>
        <end position="668"/>
    </location>
</feature>
<proteinExistence type="predicted"/>
<dbReference type="AlphaFoldDB" id="A0A1G2IXL6"/>
<dbReference type="InterPro" id="IPR036365">
    <property type="entry name" value="PGBD-like_sf"/>
</dbReference>
<feature type="coiled-coil region" evidence="1">
    <location>
        <begin position="23"/>
        <end position="50"/>
    </location>
</feature>
<dbReference type="Pfam" id="PF01471">
    <property type="entry name" value="PG_binding_1"/>
    <property type="match status" value="1"/>
</dbReference>
<evidence type="ECO:0000256" key="1">
    <source>
        <dbReference type="SAM" id="Coils"/>
    </source>
</evidence>
<dbReference type="STRING" id="1802223.A2358_01335"/>
<protein>
    <recommendedName>
        <fullName evidence="3">Peptidoglycan binding-like domain-containing protein</fullName>
    </recommendedName>
</protein>
<dbReference type="InterPro" id="IPR002477">
    <property type="entry name" value="Peptidoglycan-bd-like"/>
</dbReference>
<feature type="domain" description="Peptidoglycan binding-like" evidence="3">
    <location>
        <begin position="75"/>
        <end position="139"/>
    </location>
</feature>
<keyword evidence="2" id="KW-0732">Signal</keyword>
<organism evidence="4 5">
    <name type="scientific">Candidatus Staskawiczbacteria bacterium RIFOXYB1_FULL_37_44</name>
    <dbReference type="NCBI Taxonomy" id="1802223"/>
    <lineage>
        <taxon>Bacteria</taxon>
        <taxon>Candidatus Staskawicziibacteriota</taxon>
    </lineage>
</organism>
<dbReference type="EMBL" id="MHPJ01000001">
    <property type="protein sequence ID" value="OGZ79589.1"/>
    <property type="molecule type" value="Genomic_DNA"/>
</dbReference>
<evidence type="ECO:0000313" key="4">
    <source>
        <dbReference type="EMBL" id="OGZ79589.1"/>
    </source>
</evidence>
<comment type="caution">
    <text evidence="4">The sequence shown here is derived from an EMBL/GenBank/DDBJ whole genome shotgun (WGS) entry which is preliminary data.</text>
</comment>
<evidence type="ECO:0000259" key="3">
    <source>
        <dbReference type="Pfam" id="PF01471"/>
    </source>
</evidence>
<accession>A0A1G2IXL6</accession>
<name>A0A1G2IXL6_9BACT</name>